<dbReference type="GO" id="GO:0030170">
    <property type="term" value="F:pyridoxal phosphate binding"/>
    <property type="evidence" value="ECO:0007669"/>
    <property type="project" value="InterPro"/>
</dbReference>
<accession>A0A549YMB9</accession>
<keyword evidence="7" id="KW-0808">Transferase</keyword>
<comment type="similarity">
    <text evidence="5">Belongs to the class-II pyridoxal-phosphate-dependent aminotransferase family. MalY/PatB cystathionine beta-lyase subfamily.</text>
</comment>
<dbReference type="InterPro" id="IPR051798">
    <property type="entry name" value="Class-II_PLP-Dep_Aminotrans"/>
</dbReference>
<dbReference type="Pfam" id="PF00155">
    <property type="entry name" value="Aminotran_1_2"/>
    <property type="match status" value="1"/>
</dbReference>
<comment type="cofactor">
    <cofactor evidence="1">
        <name>pyridoxal 5'-phosphate</name>
        <dbReference type="ChEBI" id="CHEBI:597326"/>
    </cofactor>
</comment>
<keyword evidence="7" id="KW-0032">Aminotransferase</keyword>
<evidence type="ECO:0000256" key="4">
    <source>
        <dbReference type="ARBA" id="ARBA00023239"/>
    </source>
</evidence>
<dbReference type="PANTHER" id="PTHR43525:SF1">
    <property type="entry name" value="PROTEIN MALY"/>
    <property type="match status" value="1"/>
</dbReference>
<dbReference type="Proteomes" id="UP000319280">
    <property type="component" value="Unassembled WGS sequence"/>
</dbReference>
<dbReference type="NCBIfam" id="TIGR04350">
    <property type="entry name" value="C_S_lyase_PatB"/>
    <property type="match status" value="1"/>
</dbReference>
<dbReference type="InterPro" id="IPR027619">
    <property type="entry name" value="C-S_lyase_PatB-like"/>
</dbReference>
<feature type="domain" description="Aminotransferase class I/classII large" evidence="6">
    <location>
        <begin position="37"/>
        <end position="382"/>
    </location>
</feature>
<keyword evidence="3" id="KW-0663">Pyridoxal phosphate</keyword>
<gene>
    <name evidence="7" type="ORF">FH966_15660</name>
</gene>
<evidence type="ECO:0000256" key="5">
    <source>
        <dbReference type="ARBA" id="ARBA00037974"/>
    </source>
</evidence>
<evidence type="ECO:0000313" key="7">
    <source>
        <dbReference type="EMBL" id="TRM13028.1"/>
    </source>
</evidence>
<keyword evidence="8" id="KW-1185">Reference proteome</keyword>
<dbReference type="InterPro" id="IPR015422">
    <property type="entry name" value="PyrdxlP-dep_Trfase_small"/>
</dbReference>
<dbReference type="InterPro" id="IPR004839">
    <property type="entry name" value="Aminotransferase_I/II_large"/>
</dbReference>
<dbReference type="InterPro" id="IPR015424">
    <property type="entry name" value="PyrdxlP-dep_Trfase"/>
</dbReference>
<reference evidence="7 8" key="1">
    <citation type="submission" date="2019-07" db="EMBL/GenBank/DDBJ databases">
        <title>Genomic analysis of Lentibacillus sp. NKC851-2.</title>
        <authorList>
            <person name="Oh Y.J."/>
        </authorList>
    </citation>
    <scope>NUCLEOTIDE SEQUENCE [LARGE SCALE GENOMIC DNA]</scope>
    <source>
        <strain evidence="7 8">NKC851-2</strain>
    </source>
</reference>
<dbReference type="RefSeq" id="WP_142791916.1">
    <property type="nucleotide sequence ID" value="NZ_VJMZ01000001.1"/>
</dbReference>
<evidence type="ECO:0000256" key="3">
    <source>
        <dbReference type="ARBA" id="ARBA00022898"/>
    </source>
</evidence>
<dbReference type="SUPFAM" id="SSF53383">
    <property type="entry name" value="PLP-dependent transferases"/>
    <property type="match status" value="1"/>
</dbReference>
<dbReference type="EMBL" id="VJMZ01000001">
    <property type="protein sequence ID" value="TRM13028.1"/>
    <property type="molecule type" value="Genomic_DNA"/>
</dbReference>
<evidence type="ECO:0000256" key="2">
    <source>
        <dbReference type="ARBA" id="ARBA00012224"/>
    </source>
</evidence>
<dbReference type="GO" id="GO:0047804">
    <property type="term" value="F:cysteine-S-conjugate beta-lyase activity"/>
    <property type="evidence" value="ECO:0007669"/>
    <property type="project" value="UniProtKB-EC"/>
</dbReference>
<dbReference type="EC" id="4.4.1.13" evidence="2"/>
<evidence type="ECO:0000259" key="6">
    <source>
        <dbReference type="Pfam" id="PF00155"/>
    </source>
</evidence>
<sequence length="390" mass="44468">MAAFEKVYDRTNTRSVKWDMRKNVFQTDNVLPMWVADMDFQAPQAVNDALIERAKHGIYGYTTIDSDVRNAIISWISRRHSWEIKDDWLSFSPGVVASLHMAVQAFTDPGDSILIQTPVYTPFYNVIETHDRTIVKNPLRRKDHYYHIDFDDFEEKLKTGVKAFILCSPHNPVGRVWTEEELKEMARLCLKHDVLILSDEIHADLIYPGERHIPIASLSDEIAAQTITFMSPSKTFNLAGLQASYIISSDKQKRDLLDKQLNNQGLNMINTMGNIAMEAAYQHGEKWLDELRNVLQENKAYVVERLERETSKLKVTKSEGTYLLWIDCSALGLDSEGLKKFMSKTAGVGLNAGAGYGEEGEMFMRMNIACPRATLQEGVRRIVKAVNNRQ</sequence>
<dbReference type="CDD" id="cd00609">
    <property type="entry name" value="AAT_like"/>
    <property type="match status" value="1"/>
</dbReference>
<dbReference type="GO" id="GO:0008483">
    <property type="term" value="F:transaminase activity"/>
    <property type="evidence" value="ECO:0007669"/>
    <property type="project" value="UniProtKB-KW"/>
</dbReference>
<proteinExistence type="inferred from homology"/>
<dbReference type="InterPro" id="IPR015421">
    <property type="entry name" value="PyrdxlP-dep_Trfase_major"/>
</dbReference>
<dbReference type="AlphaFoldDB" id="A0A549YMB9"/>
<comment type="caution">
    <text evidence="7">The sequence shown here is derived from an EMBL/GenBank/DDBJ whole genome shotgun (WGS) entry which is preliminary data.</text>
</comment>
<keyword evidence="4" id="KW-0456">Lyase</keyword>
<protein>
    <recommendedName>
        <fullName evidence="2">cysteine-S-conjugate beta-lyase</fullName>
        <ecNumber evidence="2">4.4.1.13</ecNumber>
    </recommendedName>
</protein>
<dbReference type="PANTHER" id="PTHR43525">
    <property type="entry name" value="PROTEIN MALY"/>
    <property type="match status" value="1"/>
</dbReference>
<evidence type="ECO:0000313" key="8">
    <source>
        <dbReference type="Proteomes" id="UP000319280"/>
    </source>
</evidence>
<organism evidence="7 8">
    <name type="scientific">Lentibacillus cibarius</name>
    <dbReference type="NCBI Taxonomy" id="2583219"/>
    <lineage>
        <taxon>Bacteria</taxon>
        <taxon>Bacillati</taxon>
        <taxon>Bacillota</taxon>
        <taxon>Bacilli</taxon>
        <taxon>Bacillales</taxon>
        <taxon>Bacillaceae</taxon>
        <taxon>Lentibacillus</taxon>
    </lineage>
</organism>
<name>A0A549YMB9_9BACI</name>
<dbReference type="Gene3D" id="3.90.1150.10">
    <property type="entry name" value="Aspartate Aminotransferase, domain 1"/>
    <property type="match status" value="1"/>
</dbReference>
<dbReference type="Gene3D" id="3.40.640.10">
    <property type="entry name" value="Type I PLP-dependent aspartate aminotransferase-like (Major domain)"/>
    <property type="match status" value="1"/>
</dbReference>
<evidence type="ECO:0000256" key="1">
    <source>
        <dbReference type="ARBA" id="ARBA00001933"/>
    </source>
</evidence>